<dbReference type="RefSeq" id="WP_145369771.1">
    <property type="nucleotide sequence ID" value="NZ_CP036275.1"/>
</dbReference>
<keyword evidence="1" id="KW-0732">Signal</keyword>
<dbReference type="OrthoDB" id="250183at2"/>
<reference evidence="2 3" key="1">
    <citation type="submission" date="2019-02" db="EMBL/GenBank/DDBJ databases">
        <title>Deep-cultivation of Planctomycetes and their phenomic and genomic characterization uncovers novel biology.</title>
        <authorList>
            <person name="Wiegand S."/>
            <person name="Jogler M."/>
            <person name="Boedeker C."/>
            <person name="Pinto D."/>
            <person name="Vollmers J."/>
            <person name="Rivas-Marin E."/>
            <person name="Kohn T."/>
            <person name="Peeters S.H."/>
            <person name="Heuer A."/>
            <person name="Rast P."/>
            <person name="Oberbeckmann S."/>
            <person name="Bunk B."/>
            <person name="Jeske O."/>
            <person name="Meyerdierks A."/>
            <person name="Storesund J.E."/>
            <person name="Kallscheuer N."/>
            <person name="Luecker S."/>
            <person name="Lage O.M."/>
            <person name="Pohl T."/>
            <person name="Merkel B.J."/>
            <person name="Hornburger P."/>
            <person name="Mueller R.-W."/>
            <person name="Bruemmer F."/>
            <person name="Labrenz M."/>
            <person name="Spormann A.M."/>
            <person name="Op den Camp H."/>
            <person name="Overmann J."/>
            <person name="Amann R."/>
            <person name="Jetten M.S.M."/>
            <person name="Mascher T."/>
            <person name="Medema M.H."/>
            <person name="Devos D.P."/>
            <person name="Kaster A.-K."/>
            <person name="Ovreas L."/>
            <person name="Rohde M."/>
            <person name="Galperin M.Y."/>
            <person name="Jogler C."/>
        </authorList>
    </citation>
    <scope>NUCLEOTIDE SEQUENCE [LARGE SCALE GENOMIC DNA]</scope>
    <source>
        <strain evidence="2 3">Mal4</strain>
    </source>
</reference>
<proteinExistence type="predicted"/>
<dbReference type="AlphaFoldDB" id="A0A517Z7P8"/>
<name>A0A517Z7P8_9PLAN</name>
<dbReference type="EMBL" id="CP036275">
    <property type="protein sequence ID" value="QDU38496.1"/>
    <property type="molecule type" value="Genomic_DNA"/>
</dbReference>
<evidence type="ECO:0000313" key="2">
    <source>
        <dbReference type="EMBL" id="QDU38496.1"/>
    </source>
</evidence>
<dbReference type="Proteomes" id="UP000320496">
    <property type="component" value="Chromosome"/>
</dbReference>
<dbReference type="KEGG" id="mri:Mal4_28240"/>
<protein>
    <submittedName>
        <fullName evidence="2">Uncharacterized protein</fullName>
    </submittedName>
</protein>
<accession>A0A517Z7P8</accession>
<evidence type="ECO:0000313" key="3">
    <source>
        <dbReference type="Proteomes" id="UP000320496"/>
    </source>
</evidence>
<feature type="chain" id="PRO_5021792654" evidence="1">
    <location>
        <begin position="33"/>
        <end position="469"/>
    </location>
</feature>
<keyword evidence="3" id="KW-1185">Reference proteome</keyword>
<gene>
    <name evidence="2" type="ORF">Mal4_28240</name>
</gene>
<feature type="signal peptide" evidence="1">
    <location>
        <begin position="1"/>
        <end position="32"/>
    </location>
</feature>
<organism evidence="2 3">
    <name type="scientific">Maioricimonas rarisocia</name>
    <dbReference type="NCBI Taxonomy" id="2528026"/>
    <lineage>
        <taxon>Bacteria</taxon>
        <taxon>Pseudomonadati</taxon>
        <taxon>Planctomycetota</taxon>
        <taxon>Planctomycetia</taxon>
        <taxon>Planctomycetales</taxon>
        <taxon>Planctomycetaceae</taxon>
        <taxon>Maioricimonas</taxon>
    </lineage>
</organism>
<evidence type="ECO:0000256" key="1">
    <source>
        <dbReference type="SAM" id="SignalP"/>
    </source>
</evidence>
<sequence length="469" mass="51697" precursor="true">MLPFPNNVPAIRFSVTCFALVLAVLVSLTAFAEMPDAADDGASRAAADAPSPNEQRAQVARLVDRLASTSRSERVVAQKALLALGPATLRWMPAPEEIDDPQVRESLRQLRTELEQRQARESLQPGTVTLQGRFPLARVIEQIAESTGNPIDLETLSGELSDRQVSVNFDAAPFWQAILTLADEQGLQPEPSQDGRAIQLTEVEAGDQHRPQAAAVGACLVRVWPAEARSAPGEADRELLVVRIDLLLEPRLHAVFLQYRLDDFELTSAKGEKLRPFTPGASYERPLVGGIGATLRERFVSESPLDGKRLQLSGRVKLRTAAIQESFRFPIGDIVRPLQQDRGGVTSKLHSSRWGELADGTTILKARLSILYDQAGPEFESHRAGQLYRNAWLETGTDRDRLPAEVSLLRQTDRGAELELRFENVKRGEEPRAIVYRAPRQFVDLPVTFEFEGVALTSAREASNLGPSP</sequence>